<dbReference type="Pfam" id="PF00092">
    <property type="entry name" value="VWA"/>
    <property type="match status" value="1"/>
</dbReference>
<evidence type="ECO:0000313" key="2">
    <source>
        <dbReference type="EMBL" id="PWR73858.1"/>
    </source>
</evidence>
<dbReference type="InterPro" id="IPR002035">
    <property type="entry name" value="VWF_A"/>
</dbReference>
<dbReference type="SUPFAM" id="SSF53300">
    <property type="entry name" value="vWA-like"/>
    <property type="match status" value="1"/>
</dbReference>
<dbReference type="PIRSF" id="PIRSF020634">
    <property type="entry name" value="TerY_vWA"/>
    <property type="match status" value="1"/>
</dbReference>
<sequence length="224" mass="25009">MSGLEEMPILDKREPKVATVLLVDTSGSMIGEGIDGVNRGIKLYQDKILNDSLACKRVELALVSFNDNVTVEHPFSSIKEFDIKPLSAGGWTTMGMGILKSIELIKSRKEQYAQNGTDYFRPWIFLITDATDNDMTMDKSLYNQVVQELKDGEANKHFSFYKVAVGDEVNMDFLKTLSARAPLRLKPNNWDNMFDWFAASSLALSRSSPGISTPLPQTDWGTAD</sequence>
<keyword evidence="3" id="KW-1185">Reference proteome</keyword>
<proteinExistence type="predicted"/>
<dbReference type="PROSITE" id="PS50234">
    <property type="entry name" value="VWFA"/>
    <property type="match status" value="1"/>
</dbReference>
<evidence type="ECO:0000259" key="1">
    <source>
        <dbReference type="PROSITE" id="PS50234"/>
    </source>
</evidence>
<evidence type="ECO:0000313" key="3">
    <source>
        <dbReference type="Proteomes" id="UP000245657"/>
    </source>
</evidence>
<reference evidence="2 3" key="1">
    <citation type="submission" date="2018-05" db="EMBL/GenBank/DDBJ databases">
        <title>Draft genome of Methanospirillum lacunae Ki8-1.</title>
        <authorList>
            <person name="Dueholm M.S."/>
            <person name="Nielsen P.H."/>
            <person name="Bakmann L.F."/>
            <person name="Otzen D.E."/>
        </authorList>
    </citation>
    <scope>NUCLEOTIDE SEQUENCE [LARGE SCALE GENOMIC DNA]</scope>
    <source>
        <strain evidence="2 3">Ki8-1</strain>
    </source>
</reference>
<dbReference type="GeneID" id="97549190"/>
<dbReference type="RefSeq" id="WP_109967138.1">
    <property type="nucleotide sequence ID" value="NZ_CP176093.1"/>
</dbReference>
<dbReference type="InterPro" id="IPR011392">
    <property type="entry name" value="Tellurite-R_TerY"/>
</dbReference>
<accession>A0A2V2NBL1</accession>
<comment type="caution">
    <text evidence="2">The sequence shown here is derived from an EMBL/GenBank/DDBJ whole genome shotgun (WGS) entry which is preliminary data.</text>
</comment>
<protein>
    <recommendedName>
        <fullName evidence="1">VWFA domain-containing protein</fullName>
    </recommendedName>
</protein>
<dbReference type="AlphaFoldDB" id="A0A2V2NBL1"/>
<dbReference type="InterPro" id="IPR036465">
    <property type="entry name" value="vWFA_dom_sf"/>
</dbReference>
<name>A0A2V2NBL1_9EURY</name>
<feature type="domain" description="VWFA" evidence="1">
    <location>
        <begin position="18"/>
        <end position="202"/>
    </location>
</feature>
<organism evidence="2 3">
    <name type="scientific">Methanospirillum lacunae</name>
    <dbReference type="NCBI Taxonomy" id="668570"/>
    <lineage>
        <taxon>Archaea</taxon>
        <taxon>Methanobacteriati</taxon>
        <taxon>Methanobacteriota</taxon>
        <taxon>Stenosarchaea group</taxon>
        <taxon>Methanomicrobia</taxon>
        <taxon>Methanomicrobiales</taxon>
        <taxon>Methanospirillaceae</taxon>
        <taxon>Methanospirillum</taxon>
    </lineage>
</organism>
<dbReference type="Proteomes" id="UP000245657">
    <property type="component" value="Unassembled WGS sequence"/>
</dbReference>
<gene>
    <name evidence="2" type="ORF">DK846_01430</name>
</gene>
<dbReference type="Gene3D" id="3.40.50.410">
    <property type="entry name" value="von Willebrand factor, type A domain"/>
    <property type="match status" value="1"/>
</dbReference>
<dbReference type="EMBL" id="QGMY01000002">
    <property type="protein sequence ID" value="PWR73858.1"/>
    <property type="molecule type" value="Genomic_DNA"/>
</dbReference>
<dbReference type="SMART" id="SM00327">
    <property type="entry name" value="VWA"/>
    <property type="match status" value="1"/>
</dbReference>